<dbReference type="RefSeq" id="WP_204499600.1">
    <property type="nucleotide sequence ID" value="NZ_JAFBDR010000011.1"/>
</dbReference>
<dbReference type="EMBL" id="JAFBDR010000011">
    <property type="protein sequence ID" value="MBM7571737.1"/>
    <property type="molecule type" value="Genomic_DNA"/>
</dbReference>
<keyword evidence="2" id="KW-0175">Coiled coil</keyword>
<dbReference type="Gene3D" id="3.30.70.1880">
    <property type="entry name" value="Protein of unknown function DUF881"/>
    <property type="match status" value="1"/>
</dbReference>
<feature type="coiled-coil region" evidence="2">
    <location>
        <begin position="52"/>
        <end position="79"/>
    </location>
</feature>
<keyword evidence="4" id="KW-1185">Reference proteome</keyword>
<gene>
    <name evidence="3" type="ORF">JOC48_002238</name>
</gene>
<dbReference type="Pfam" id="PF05949">
    <property type="entry name" value="DUF881"/>
    <property type="match status" value="1"/>
</dbReference>
<name>A0ABS2N0U9_9BACI</name>
<dbReference type="InterPro" id="IPR010273">
    <property type="entry name" value="DUF881"/>
</dbReference>
<dbReference type="PANTHER" id="PTHR37313:SF2">
    <property type="entry name" value="UPF0749 PROTEIN YLXX"/>
    <property type="match status" value="1"/>
</dbReference>
<evidence type="ECO:0000313" key="3">
    <source>
        <dbReference type="EMBL" id="MBM7571737.1"/>
    </source>
</evidence>
<evidence type="ECO:0000313" key="4">
    <source>
        <dbReference type="Proteomes" id="UP001296943"/>
    </source>
</evidence>
<evidence type="ECO:0000256" key="2">
    <source>
        <dbReference type="SAM" id="Coils"/>
    </source>
</evidence>
<evidence type="ECO:0000256" key="1">
    <source>
        <dbReference type="ARBA" id="ARBA00009108"/>
    </source>
</evidence>
<comment type="caution">
    <text evidence="3">The sequence shown here is derived from an EMBL/GenBank/DDBJ whole genome shotgun (WGS) entry which is preliminary data.</text>
</comment>
<organism evidence="3 4">
    <name type="scientific">Aquibacillus albus</name>
    <dbReference type="NCBI Taxonomy" id="1168171"/>
    <lineage>
        <taxon>Bacteria</taxon>
        <taxon>Bacillati</taxon>
        <taxon>Bacillota</taxon>
        <taxon>Bacilli</taxon>
        <taxon>Bacillales</taxon>
        <taxon>Bacillaceae</taxon>
        <taxon>Aquibacillus</taxon>
    </lineage>
</organism>
<proteinExistence type="inferred from homology"/>
<accession>A0ABS2N0U9</accession>
<dbReference type="PANTHER" id="PTHR37313">
    <property type="entry name" value="UPF0749 PROTEIN RV1825"/>
    <property type="match status" value="1"/>
</dbReference>
<reference evidence="3 4" key="1">
    <citation type="submission" date="2021-01" db="EMBL/GenBank/DDBJ databases">
        <title>Genomic Encyclopedia of Type Strains, Phase IV (KMG-IV): sequencing the most valuable type-strain genomes for metagenomic binning, comparative biology and taxonomic classification.</title>
        <authorList>
            <person name="Goeker M."/>
        </authorList>
    </citation>
    <scope>NUCLEOTIDE SEQUENCE [LARGE SCALE GENOMIC DNA]</scope>
    <source>
        <strain evidence="3 4">DSM 23711</strain>
    </source>
</reference>
<protein>
    <submittedName>
        <fullName evidence="3">Uncharacterized protein YlxW (UPF0749 family)</fullName>
    </submittedName>
</protein>
<comment type="similarity">
    <text evidence="1">Belongs to the UPF0749 family.</text>
</comment>
<sequence length="230" mass="25957">MKLKGKHVILSLVLLVFGFLVTFSYQQAKTNSRVIQLSNQEWERDYFYREQLISLEEKNKQLRSELDNKRQEIQTIENMLGNQQSVIGEYVQIKKDLQMVTGELPVKGEGIEVTLSDADYIPSEENVNQYIVHDRHVQLVINELYSAGAQAIAINGQRIYKDSFISCVGPVISVDGNPYPAPFTISAIGDTEVLDISLHLTNGVIDLLVGDNIEVEVENKDTIEMNARIS</sequence>
<dbReference type="Proteomes" id="UP001296943">
    <property type="component" value="Unassembled WGS sequence"/>
</dbReference>